<evidence type="ECO:0000259" key="1">
    <source>
        <dbReference type="Pfam" id="PF02371"/>
    </source>
</evidence>
<name>A0ABT7V4N8_9ACTN</name>
<organism evidence="2 3">
    <name type="scientific">Thermophilibacter provencensis</name>
    <dbReference type="NCBI Taxonomy" id="1852386"/>
    <lineage>
        <taxon>Bacteria</taxon>
        <taxon>Bacillati</taxon>
        <taxon>Actinomycetota</taxon>
        <taxon>Coriobacteriia</taxon>
        <taxon>Coriobacteriales</taxon>
        <taxon>Atopobiaceae</taxon>
        <taxon>Thermophilibacter</taxon>
    </lineage>
</organism>
<sequence length="201" mass="21517">MDTLQQGAAPMALADMPMTAYGTIDFRRLVMGECLQQVVACEERRDRLDAAVAGLAAEPEWAPLVSRISAVRGIGTVTAFSIAAEVGDFSRFPSTPAFMSYLRLVPSEDSSGGRVSRGPITRTGNGHARTLMVEAAWHHARRRSPLSPTEIAKRSGIGPEAARVAAEAERLRRRGIQASKANVAVARELAGFVWALAVCEG</sequence>
<reference evidence="2 3" key="3">
    <citation type="submission" date="2023-06" db="EMBL/GenBank/DDBJ databases">
        <authorList>
            <person name="Zeman M."/>
            <person name="Kubasova T."/>
            <person name="Jahodarova E."/>
            <person name="Nykrynova M."/>
            <person name="Rychlik I."/>
        </authorList>
    </citation>
    <scope>NUCLEOTIDE SEQUENCE [LARGE SCALE GENOMIC DNA]</scope>
    <source>
        <strain evidence="2 3">153_Feed</strain>
    </source>
</reference>
<dbReference type="Proteomes" id="UP001529256">
    <property type="component" value="Unassembled WGS sequence"/>
</dbReference>
<reference evidence="3" key="2">
    <citation type="submission" date="2023-06" db="EMBL/GenBank/DDBJ databases">
        <title>Identification and characterization of horizontal gene transfer across gut microbiota members of farm animals based on homology search.</title>
        <authorList>
            <person name="Zeman M."/>
            <person name="Kubasova T."/>
            <person name="Jahodarova E."/>
            <person name="Nykrynova M."/>
            <person name="Rychlik I."/>
        </authorList>
    </citation>
    <scope>NUCLEOTIDE SEQUENCE [LARGE SCALE GENOMIC DNA]</scope>
    <source>
        <strain evidence="3">153_Feed</strain>
    </source>
</reference>
<proteinExistence type="predicted"/>
<evidence type="ECO:0000313" key="3">
    <source>
        <dbReference type="Proteomes" id="UP001529256"/>
    </source>
</evidence>
<dbReference type="PANTHER" id="PTHR33055:SF3">
    <property type="entry name" value="PUTATIVE TRANSPOSASE FOR IS117-RELATED"/>
    <property type="match status" value="1"/>
</dbReference>
<gene>
    <name evidence="2" type="ORF">QUW25_07805</name>
</gene>
<reference evidence="2 3" key="1">
    <citation type="submission" date="2023-06" db="EMBL/GenBank/DDBJ databases">
        <title>Identification and characterization of horizontal gene transfer across gut microbiota members of farm animals based on homology search.</title>
        <authorList>
            <person name="Schwarzerova J."/>
            <person name="Nykrynova M."/>
            <person name="Jureckova K."/>
            <person name="Cejkova D."/>
            <person name="Rychlik I."/>
        </authorList>
    </citation>
    <scope>NUCLEOTIDE SEQUENCE [LARGE SCALE GENOMIC DNA]</scope>
    <source>
        <strain evidence="2 3">153_Feed</strain>
    </source>
</reference>
<dbReference type="InterPro" id="IPR047650">
    <property type="entry name" value="Transpos_IS110"/>
</dbReference>
<comment type="caution">
    <text evidence="2">The sequence shown here is derived from an EMBL/GenBank/DDBJ whole genome shotgun (WGS) entry which is preliminary data.</text>
</comment>
<protein>
    <submittedName>
        <fullName evidence="2">Transposase</fullName>
    </submittedName>
</protein>
<dbReference type="InterPro" id="IPR003346">
    <property type="entry name" value="Transposase_20"/>
</dbReference>
<dbReference type="RefSeq" id="WP_289511649.1">
    <property type="nucleotide sequence ID" value="NZ_JAUDEA010000012.1"/>
</dbReference>
<dbReference type="PANTHER" id="PTHR33055">
    <property type="entry name" value="TRANSPOSASE FOR INSERTION SEQUENCE ELEMENT IS1111A"/>
    <property type="match status" value="1"/>
</dbReference>
<accession>A0ABT7V4N8</accession>
<feature type="domain" description="Transposase IS116/IS110/IS902 C-terminal" evidence="1">
    <location>
        <begin position="67"/>
        <end position="145"/>
    </location>
</feature>
<evidence type="ECO:0000313" key="2">
    <source>
        <dbReference type="EMBL" id="MDM8271572.1"/>
    </source>
</evidence>
<dbReference type="EMBL" id="JAUDEA010000012">
    <property type="protein sequence ID" value="MDM8271572.1"/>
    <property type="molecule type" value="Genomic_DNA"/>
</dbReference>
<keyword evidence="3" id="KW-1185">Reference proteome</keyword>
<dbReference type="Pfam" id="PF02371">
    <property type="entry name" value="Transposase_20"/>
    <property type="match status" value="1"/>
</dbReference>